<dbReference type="PROSITE" id="PS50172">
    <property type="entry name" value="BRCT"/>
    <property type="match status" value="1"/>
</dbReference>
<dbReference type="Gene3D" id="3.40.50.10190">
    <property type="entry name" value="BRCT domain"/>
    <property type="match status" value="1"/>
</dbReference>
<dbReference type="Proteomes" id="UP001412239">
    <property type="component" value="Unassembled WGS sequence"/>
</dbReference>
<feature type="compositionally biased region" description="Basic and acidic residues" evidence="1">
    <location>
        <begin position="233"/>
        <end position="251"/>
    </location>
</feature>
<feature type="region of interest" description="Disordered" evidence="1">
    <location>
        <begin position="233"/>
        <end position="332"/>
    </location>
</feature>
<evidence type="ECO:0000313" key="3">
    <source>
        <dbReference type="EMBL" id="CUS15339.1"/>
    </source>
</evidence>
<feature type="domain" description="BRCT" evidence="2">
    <location>
        <begin position="129"/>
        <end position="226"/>
    </location>
</feature>
<evidence type="ECO:0000256" key="1">
    <source>
        <dbReference type="SAM" id="MobiDB-lite"/>
    </source>
</evidence>
<dbReference type="InterPro" id="IPR001357">
    <property type="entry name" value="BRCT_dom"/>
</dbReference>
<proteinExistence type="predicted"/>
<evidence type="ECO:0000259" key="2">
    <source>
        <dbReference type="PROSITE" id="PS50172"/>
    </source>
</evidence>
<protein>
    <recommendedName>
        <fullName evidence="2">BRCT domain-containing protein</fullName>
    </recommendedName>
</protein>
<sequence>MASSSSAAAATATTALHPWETEALTKTTWKFEGRLRKFTEAEAKALIISHGGHVLPPPIPLLQLPPRACLLTQTRRMAEENETPTHTLEAGSEGTYFAIYGGNKTGHIFEPGFILYIRSNAIGKRMNFAKPGCLEDLVFAVLGTLPWLTISEVGEIVRESGGALLRKGKRQKVPIEKPLDYIIVGEGADPADIEAARSLDIDVIDEQGLFDVVHDKDGMRTKKTGVTESRAEKFFKSLRERDEKEKEKENAGEGSGGGLSTDNSTGIQYPAPVGAPLPMADGGMNNPEDPPAPSMKRKESYPAVGIDSTNPPPQKRQEMSSARGANGPIVLE</sequence>
<evidence type="ECO:0000313" key="4">
    <source>
        <dbReference type="Proteomes" id="UP001412239"/>
    </source>
</evidence>
<dbReference type="EMBL" id="LN890948">
    <property type="protein sequence ID" value="CUS15339.1"/>
    <property type="molecule type" value="Genomic_DNA"/>
</dbReference>
<dbReference type="InterPro" id="IPR036420">
    <property type="entry name" value="BRCT_dom_sf"/>
</dbReference>
<accession>A0A292Q6H2</accession>
<gene>
    <name evidence="3" type="ORF">GSTUAT00000596001</name>
</gene>
<dbReference type="AlphaFoldDB" id="A0A292Q6H2"/>
<organism evidence="3 4">
    <name type="scientific">Tuber aestivum</name>
    <name type="common">summer truffle</name>
    <dbReference type="NCBI Taxonomy" id="59557"/>
    <lineage>
        <taxon>Eukaryota</taxon>
        <taxon>Fungi</taxon>
        <taxon>Dikarya</taxon>
        <taxon>Ascomycota</taxon>
        <taxon>Pezizomycotina</taxon>
        <taxon>Pezizomycetes</taxon>
        <taxon>Pezizales</taxon>
        <taxon>Tuberaceae</taxon>
        <taxon>Tuber</taxon>
    </lineage>
</organism>
<keyword evidence="4" id="KW-1185">Reference proteome</keyword>
<name>A0A292Q6H2_9PEZI</name>
<reference evidence="3" key="1">
    <citation type="submission" date="2015-10" db="EMBL/GenBank/DDBJ databases">
        <authorList>
            <person name="Regsiter A."/>
            <person name="william w."/>
        </authorList>
    </citation>
    <scope>NUCLEOTIDE SEQUENCE</scope>
    <source>
        <strain evidence="3">Montdore</strain>
    </source>
</reference>